<keyword evidence="1" id="KW-1133">Transmembrane helix</keyword>
<gene>
    <name evidence="2" type="ORF">NCAV_0486</name>
</gene>
<feature type="transmembrane region" description="Helical" evidence="1">
    <location>
        <begin position="98"/>
        <end position="121"/>
    </location>
</feature>
<evidence type="ECO:0008006" key="4">
    <source>
        <dbReference type="Google" id="ProtNLM"/>
    </source>
</evidence>
<keyword evidence="3" id="KW-1185">Reference proteome</keyword>
<keyword evidence="1" id="KW-0472">Membrane</keyword>
<proteinExistence type="predicted"/>
<dbReference type="KEGG" id="ncv:NCAV_0486"/>
<name>A0A2K5APZ8_9ARCH</name>
<protein>
    <recommendedName>
        <fullName evidence="4">PDGLE domain-containing protein</fullName>
    </recommendedName>
</protein>
<evidence type="ECO:0000313" key="2">
    <source>
        <dbReference type="EMBL" id="SPC33679.1"/>
    </source>
</evidence>
<dbReference type="Proteomes" id="UP000236248">
    <property type="component" value="Chromosome NCAV"/>
</dbReference>
<accession>A0A2K5APZ8</accession>
<organism evidence="2 3">
    <name type="scientific">Candidatus Nitrosocaldus cavascurensis</name>
    <dbReference type="NCBI Taxonomy" id="2058097"/>
    <lineage>
        <taxon>Archaea</taxon>
        <taxon>Nitrososphaerota</taxon>
        <taxon>Nitrososphaeria</taxon>
        <taxon>Candidatus Nitrosocaldales</taxon>
        <taxon>Candidatus Nitrosocaldaceae</taxon>
        <taxon>Candidatus Nitrosocaldus</taxon>
    </lineage>
</organism>
<evidence type="ECO:0000313" key="3">
    <source>
        <dbReference type="Proteomes" id="UP000236248"/>
    </source>
</evidence>
<evidence type="ECO:0000256" key="1">
    <source>
        <dbReference type="SAM" id="Phobius"/>
    </source>
</evidence>
<sequence>MYNKSYMNKFALLAVVAGVIATWIGGSSVAMAQLYGSPGAGGDITATPEQLEECKQLGIPEFACTQHSILAKKRLTTAQQEGAYGSGTSMVAKTFGELGIYVAALGAIFGGISAAFFVMALRKPKIQKSA</sequence>
<keyword evidence="1" id="KW-0812">Transmembrane</keyword>
<dbReference type="AlphaFoldDB" id="A0A2K5APZ8"/>
<dbReference type="EMBL" id="LT981265">
    <property type="protein sequence ID" value="SPC33679.1"/>
    <property type="molecule type" value="Genomic_DNA"/>
</dbReference>
<reference evidence="3" key="1">
    <citation type="submission" date="2018-01" db="EMBL/GenBank/DDBJ databases">
        <authorList>
            <person name="Kerou L M."/>
        </authorList>
    </citation>
    <scope>NUCLEOTIDE SEQUENCE [LARGE SCALE GENOMIC DNA]</scope>
    <source>
        <strain evidence="3">SCU2</strain>
    </source>
</reference>